<dbReference type="InterPro" id="IPR036926">
    <property type="entry name" value="Thymidate_synth/dCMP_Mease_sf"/>
</dbReference>
<name>M0ZJD2_SOLTU</name>
<evidence type="ECO:0000313" key="5">
    <source>
        <dbReference type="EnsemblPlants" id="PGSC0003DMT400001938"/>
    </source>
</evidence>
<keyword evidence="3" id="KW-0472">Membrane</keyword>
<dbReference type="HOGENOM" id="CLU_021669_1_2_1"/>
<evidence type="ECO:0000256" key="3">
    <source>
        <dbReference type="SAM" id="Phobius"/>
    </source>
</evidence>
<dbReference type="InterPro" id="IPR045097">
    <property type="entry name" value="Thymidate_synth/dCMP_Mease"/>
</dbReference>
<keyword evidence="2" id="KW-0808">Transferase</keyword>
<dbReference type="AlphaFoldDB" id="M0ZJD2"/>
<gene>
    <name evidence="5" type="primary">LOC102593228</name>
</gene>
<protein>
    <submittedName>
        <fullName evidence="5">Bifunctional dihydrofolate reductase-thymidylate synthase</fullName>
    </submittedName>
</protein>
<dbReference type="EnsemblPlants" id="PGSC0003DMT400001938">
    <property type="protein sequence ID" value="PGSC0003DMT400001938"/>
    <property type="gene ID" value="PGSC0003DMG400000736"/>
</dbReference>
<dbReference type="Gene3D" id="3.30.572.10">
    <property type="entry name" value="Thymidylate synthase/dCMP hydroxymethylase domain"/>
    <property type="match status" value="1"/>
</dbReference>
<accession>M0ZJD2</accession>
<keyword evidence="6" id="KW-1185">Reference proteome</keyword>
<dbReference type="GO" id="GO:0008168">
    <property type="term" value="F:methyltransferase activity"/>
    <property type="evidence" value="ECO:0007669"/>
    <property type="project" value="UniProtKB-KW"/>
</dbReference>
<evidence type="ECO:0000259" key="4">
    <source>
        <dbReference type="Pfam" id="PF00303"/>
    </source>
</evidence>
<feature type="transmembrane region" description="Helical" evidence="3">
    <location>
        <begin position="20"/>
        <end position="38"/>
    </location>
</feature>
<evidence type="ECO:0000256" key="1">
    <source>
        <dbReference type="ARBA" id="ARBA00022603"/>
    </source>
</evidence>
<proteinExistence type="predicted"/>
<dbReference type="ExpressionAtlas" id="M0ZJD2">
    <property type="expression patterns" value="baseline and differential"/>
</dbReference>
<dbReference type="Proteomes" id="UP000011115">
    <property type="component" value="Unassembled WGS sequence"/>
</dbReference>
<keyword evidence="3" id="KW-1133">Transmembrane helix</keyword>
<dbReference type="PANTHER" id="PTHR11548">
    <property type="entry name" value="THYMIDYLATE SYNTHASE 1"/>
    <property type="match status" value="1"/>
</dbReference>
<dbReference type="OrthoDB" id="766at2759"/>
<dbReference type="Pfam" id="PF00303">
    <property type="entry name" value="Thymidylat_synt"/>
    <property type="match status" value="1"/>
</dbReference>
<dbReference type="SUPFAM" id="SSF55831">
    <property type="entry name" value="Thymidylate synthase/dCMP hydroxymethylase"/>
    <property type="match status" value="1"/>
</dbReference>
<dbReference type="InterPro" id="IPR023451">
    <property type="entry name" value="Thymidate_synth/dCMP_Mease_dom"/>
</dbReference>
<reference evidence="5" key="2">
    <citation type="submission" date="2015-06" db="UniProtKB">
        <authorList>
            <consortium name="EnsemblPlants"/>
        </authorList>
    </citation>
    <scope>IDENTIFICATION</scope>
    <source>
        <strain evidence="5">DM1-3 516 R44</strain>
    </source>
</reference>
<keyword evidence="3" id="KW-0812">Transmembrane</keyword>
<sequence length="111" mass="12988">METYLLMVIHWSFYIQVPAHFSSFCFTIHLMMFALLLFTGLVPGDFIHVVGDAHVYRNHVRPLQDQLQKLPRPFPVLKINPQKKDIESFVAADFELTGYDPHQRIEMKMAI</sequence>
<feature type="domain" description="Thymidylate synthase/dCMP hydroxymethylase" evidence="4">
    <location>
        <begin position="26"/>
        <end position="111"/>
    </location>
</feature>
<dbReference type="PANTHER" id="PTHR11548:SF2">
    <property type="entry name" value="THYMIDYLATE SYNTHASE"/>
    <property type="match status" value="1"/>
</dbReference>
<keyword evidence="1" id="KW-0489">Methyltransferase</keyword>
<reference evidence="6" key="1">
    <citation type="journal article" date="2011" name="Nature">
        <title>Genome sequence and analysis of the tuber crop potato.</title>
        <authorList>
            <consortium name="The Potato Genome Sequencing Consortium"/>
        </authorList>
    </citation>
    <scope>NUCLEOTIDE SEQUENCE [LARGE SCALE GENOMIC DNA]</scope>
    <source>
        <strain evidence="6">cv. DM1-3 516 R44</strain>
    </source>
</reference>
<dbReference type="Gramene" id="PGSC0003DMT400001938">
    <property type="protein sequence ID" value="PGSC0003DMT400001938"/>
    <property type="gene ID" value="PGSC0003DMG400000736"/>
</dbReference>
<organism evidence="5 6">
    <name type="scientific">Solanum tuberosum</name>
    <name type="common">Potato</name>
    <dbReference type="NCBI Taxonomy" id="4113"/>
    <lineage>
        <taxon>Eukaryota</taxon>
        <taxon>Viridiplantae</taxon>
        <taxon>Streptophyta</taxon>
        <taxon>Embryophyta</taxon>
        <taxon>Tracheophyta</taxon>
        <taxon>Spermatophyta</taxon>
        <taxon>Magnoliopsida</taxon>
        <taxon>eudicotyledons</taxon>
        <taxon>Gunneridae</taxon>
        <taxon>Pentapetalae</taxon>
        <taxon>asterids</taxon>
        <taxon>lamiids</taxon>
        <taxon>Solanales</taxon>
        <taxon>Solanaceae</taxon>
        <taxon>Solanoideae</taxon>
        <taxon>Solaneae</taxon>
        <taxon>Solanum</taxon>
    </lineage>
</organism>
<evidence type="ECO:0000313" key="6">
    <source>
        <dbReference type="Proteomes" id="UP000011115"/>
    </source>
</evidence>
<evidence type="ECO:0000256" key="2">
    <source>
        <dbReference type="ARBA" id="ARBA00022679"/>
    </source>
</evidence>
<dbReference type="GO" id="GO:0032259">
    <property type="term" value="P:methylation"/>
    <property type="evidence" value="ECO:0007669"/>
    <property type="project" value="UniProtKB-KW"/>
</dbReference>